<comment type="caution">
    <text evidence="2">The sequence shown here is derived from an EMBL/GenBank/DDBJ whole genome shotgun (WGS) entry which is preliminary data.</text>
</comment>
<sequence length="113" mass="13402">KENRVADALSRRRHISALITLRTQFKEEVKSASESDIYFQQVKSALAVEPNDGRYKGFHFDNEGILRYENRVYVPMLNDLRKKLLVEFHNSPFSRHPSITKMLADLKQKYFWK</sequence>
<organism evidence="2 3">
    <name type="scientific">Taxus chinensis</name>
    <name type="common">Chinese yew</name>
    <name type="synonym">Taxus wallichiana var. chinensis</name>
    <dbReference type="NCBI Taxonomy" id="29808"/>
    <lineage>
        <taxon>Eukaryota</taxon>
        <taxon>Viridiplantae</taxon>
        <taxon>Streptophyta</taxon>
        <taxon>Embryophyta</taxon>
        <taxon>Tracheophyta</taxon>
        <taxon>Spermatophyta</taxon>
        <taxon>Pinopsida</taxon>
        <taxon>Pinidae</taxon>
        <taxon>Conifers II</taxon>
        <taxon>Cupressales</taxon>
        <taxon>Taxaceae</taxon>
        <taxon>Taxus</taxon>
    </lineage>
</organism>
<evidence type="ECO:0000313" key="3">
    <source>
        <dbReference type="Proteomes" id="UP000824469"/>
    </source>
</evidence>
<dbReference type="Pfam" id="PF17921">
    <property type="entry name" value="Integrase_H2C2"/>
    <property type="match status" value="1"/>
</dbReference>
<dbReference type="AlphaFoldDB" id="A0AA38BN64"/>
<feature type="non-terminal residue" evidence="2">
    <location>
        <position position="113"/>
    </location>
</feature>
<feature type="domain" description="Integrase zinc-binding" evidence="1">
    <location>
        <begin position="79"/>
        <end position="113"/>
    </location>
</feature>
<name>A0AA38BN64_TAXCH</name>
<dbReference type="Proteomes" id="UP000824469">
    <property type="component" value="Unassembled WGS sequence"/>
</dbReference>
<keyword evidence="3" id="KW-1185">Reference proteome</keyword>
<feature type="non-terminal residue" evidence="2">
    <location>
        <position position="1"/>
    </location>
</feature>
<protein>
    <recommendedName>
        <fullName evidence="1">Integrase zinc-binding domain-containing protein</fullName>
    </recommendedName>
</protein>
<dbReference type="EMBL" id="JAHRHJ020003813">
    <property type="protein sequence ID" value="KAH9287496.1"/>
    <property type="molecule type" value="Genomic_DNA"/>
</dbReference>
<dbReference type="Gene3D" id="1.10.340.70">
    <property type="match status" value="1"/>
</dbReference>
<evidence type="ECO:0000313" key="2">
    <source>
        <dbReference type="EMBL" id="KAH9287496.1"/>
    </source>
</evidence>
<evidence type="ECO:0000259" key="1">
    <source>
        <dbReference type="Pfam" id="PF17921"/>
    </source>
</evidence>
<reference evidence="2 3" key="1">
    <citation type="journal article" date="2021" name="Nat. Plants">
        <title>The Taxus genome provides insights into paclitaxel biosynthesis.</title>
        <authorList>
            <person name="Xiong X."/>
            <person name="Gou J."/>
            <person name="Liao Q."/>
            <person name="Li Y."/>
            <person name="Zhou Q."/>
            <person name="Bi G."/>
            <person name="Li C."/>
            <person name="Du R."/>
            <person name="Wang X."/>
            <person name="Sun T."/>
            <person name="Guo L."/>
            <person name="Liang H."/>
            <person name="Lu P."/>
            <person name="Wu Y."/>
            <person name="Zhang Z."/>
            <person name="Ro D.K."/>
            <person name="Shang Y."/>
            <person name="Huang S."/>
            <person name="Yan J."/>
        </authorList>
    </citation>
    <scope>NUCLEOTIDE SEQUENCE [LARGE SCALE GENOMIC DNA]</scope>
    <source>
        <strain evidence="2">Ta-2019</strain>
    </source>
</reference>
<dbReference type="InterPro" id="IPR041588">
    <property type="entry name" value="Integrase_H2C2"/>
</dbReference>
<gene>
    <name evidence="2" type="ORF">KI387_031613</name>
</gene>
<accession>A0AA38BN64</accession>
<proteinExistence type="predicted"/>